<feature type="domain" description="Xylanolytic transcriptional activator regulatory" evidence="2">
    <location>
        <begin position="634"/>
        <end position="708"/>
    </location>
</feature>
<dbReference type="EMBL" id="LUFC02000062">
    <property type="protein sequence ID" value="KAF4502681.1"/>
    <property type="molecule type" value="Genomic_DNA"/>
</dbReference>
<dbReference type="SUPFAM" id="SSF50998">
    <property type="entry name" value="Quinoprotein alcohol dehydrogenase-like"/>
    <property type="match status" value="1"/>
</dbReference>
<dbReference type="GO" id="GO:0003677">
    <property type="term" value="F:DNA binding"/>
    <property type="evidence" value="ECO:0007669"/>
    <property type="project" value="InterPro"/>
</dbReference>
<evidence type="ECO:0000259" key="2">
    <source>
        <dbReference type="SMART" id="SM00906"/>
    </source>
</evidence>
<dbReference type="GO" id="GO:0006351">
    <property type="term" value="P:DNA-templated transcription"/>
    <property type="evidence" value="ECO:0007669"/>
    <property type="project" value="InterPro"/>
</dbReference>
<evidence type="ECO:0000256" key="1">
    <source>
        <dbReference type="ARBA" id="ARBA00023242"/>
    </source>
</evidence>
<dbReference type="SMART" id="SM00906">
    <property type="entry name" value="Fungal_trans"/>
    <property type="match status" value="1"/>
</dbReference>
<dbReference type="InterPro" id="IPR039535">
    <property type="entry name" value="ASST-like"/>
</dbReference>
<keyword evidence="4" id="KW-1185">Reference proteome</keyword>
<evidence type="ECO:0000313" key="3">
    <source>
        <dbReference type="EMBL" id="KAF4502681.1"/>
    </source>
</evidence>
<reference evidence="3" key="1">
    <citation type="submission" date="2020-01" db="EMBL/GenBank/DDBJ databases">
        <title>Identification and distribution of gene clusters putatively required for synthesis of sphingolipid metabolism inhibitors in phylogenetically diverse species of the filamentous fungus Fusarium.</title>
        <authorList>
            <person name="Kim H.-S."/>
            <person name="Busman M."/>
            <person name="Brown D.W."/>
            <person name="Divon H."/>
            <person name="Uhlig S."/>
            <person name="Proctor R.H."/>
        </authorList>
    </citation>
    <scope>NUCLEOTIDE SEQUENCE</scope>
    <source>
        <strain evidence="3">NRRL 31653</strain>
    </source>
</reference>
<name>A0A9P5BPT2_9HYPO</name>
<gene>
    <name evidence="3" type="ORF">FAGAP_1082</name>
</gene>
<keyword evidence="1" id="KW-0539">Nucleus</keyword>
<sequence length="886" mass="99239">MEQNTLKRRGVGLTGVDKDRSFGGYTLFCPLTSDTAHLVDIDGKEVHSWKLPGRIGRHARILPNGNLAVNTLRTTELTTKDGGPFPFPFFNKYGGGVMSELDPDGKVVRQFTDDLGHHDQYHYGDGRFIYTGLEALSPEDSAKVIGGVPGSEIDGITYADTINEVDEKGNLVWQWKVSERLPRDEYPLQAHYTREHYPLINSVIPMRDGKHILASLRSVSAVIIIERSTGNIVWKLGPEVLAQQHNATELDNGNILIFDNGAFRNGESITYTRAIEVDRQTKNIAWEYRDRSQMHNFFTPFMGSAQRLANGNTLLCESAFGRLFEVTKDGYVCWEFINPHFAPYPDQDTSKIFPGESNALFRAYRYSLEEIPWLKKKLGGTDGEAQASGILGGMSYPSHVSPISGVDNSQGYISPSVSSSIEVFGQTLSQISSQTGHDSHRARTDHPQLSALIQDGHGMFVFIGDAANLSFLQIIRRLVRDSLGPCVFTEDALQHLMVEAKPSDSSIWLVSIMDDAPVMPEEAEARYLVSWFFRSTSCVLNLFEEGQISESMASWYQKCSEEQEDKASVAVFFLIFAIGAQTCPENRDKEAEQYFNYGRFLTTSVIMDDISISAVQSNILITMYLLGASRRNAAFMYLGSAFRAAYALGIQRHDVNKHFKQSEYLVRERLWKVLRVLDLFMSASLGRPPSIHETRNTGTDENCSASNDLCAIFEDILTNIYSPQKVSNSHLERISEHHRQWANKFPLGLATDSIKQSKFIDEADGKETPNIGLCHLKEAYCWTIMLLARPSLTKSASKHMYKASQDMSQWEPSTTATEPDQVLAFSCVDSAVRTVDLLKVMGDNREIPKRLPFVVNSLFVAELVLGTAYFNDLDHIFPLEKSMVGV</sequence>
<dbReference type="InterPro" id="IPR011047">
    <property type="entry name" value="Quinoprotein_ADH-like_sf"/>
</dbReference>
<dbReference type="OrthoDB" id="202289at2759"/>
<dbReference type="InterPro" id="IPR007219">
    <property type="entry name" value="XnlR_reg_dom"/>
</dbReference>
<dbReference type="InterPro" id="IPR053143">
    <property type="entry name" value="Arylsulfate_ST"/>
</dbReference>
<protein>
    <submittedName>
        <fullName evidence="3">Transcriptional regulatory</fullName>
    </submittedName>
</protein>
<dbReference type="Pfam" id="PF14269">
    <property type="entry name" value="Arylsulfotran_2"/>
    <property type="match status" value="1"/>
</dbReference>
<comment type="caution">
    <text evidence="3">The sequence shown here is derived from an EMBL/GenBank/DDBJ whole genome shotgun (WGS) entry which is preliminary data.</text>
</comment>
<dbReference type="GO" id="GO:0008270">
    <property type="term" value="F:zinc ion binding"/>
    <property type="evidence" value="ECO:0007669"/>
    <property type="project" value="InterPro"/>
</dbReference>
<evidence type="ECO:0000313" key="4">
    <source>
        <dbReference type="Proteomes" id="UP000737391"/>
    </source>
</evidence>
<dbReference type="AlphaFoldDB" id="A0A9P5BPT2"/>
<dbReference type="Pfam" id="PF04082">
    <property type="entry name" value="Fungal_trans"/>
    <property type="match status" value="1"/>
</dbReference>
<proteinExistence type="predicted"/>
<dbReference type="PANTHER" id="PTHR35340">
    <property type="entry name" value="PQQ ENZYME REPEAT PROTEIN-RELATED"/>
    <property type="match status" value="1"/>
</dbReference>
<accession>A0A9P5BPT2</accession>
<organism evidence="3 4">
    <name type="scientific">Fusarium agapanthi</name>
    <dbReference type="NCBI Taxonomy" id="1803897"/>
    <lineage>
        <taxon>Eukaryota</taxon>
        <taxon>Fungi</taxon>
        <taxon>Dikarya</taxon>
        <taxon>Ascomycota</taxon>
        <taxon>Pezizomycotina</taxon>
        <taxon>Sordariomycetes</taxon>
        <taxon>Hypocreomycetidae</taxon>
        <taxon>Hypocreales</taxon>
        <taxon>Nectriaceae</taxon>
        <taxon>Fusarium</taxon>
        <taxon>Fusarium fujikuroi species complex</taxon>
    </lineage>
</organism>
<dbReference type="PANTHER" id="PTHR35340:SF5">
    <property type="entry name" value="ASST-DOMAIN-CONTAINING PROTEIN"/>
    <property type="match status" value="1"/>
</dbReference>
<dbReference type="Proteomes" id="UP000737391">
    <property type="component" value="Unassembled WGS sequence"/>
</dbReference>
<dbReference type="CDD" id="cd12148">
    <property type="entry name" value="fungal_TF_MHR"/>
    <property type="match status" value="1"/>
</dbReference>